<dbReference type="OrthoDB" id="3270987at2759"/>
<sequence length="432" mass="49833">MIDRHCHSDWALTVIFSRKLFVSQHTVEEFTGKHLKGVYTGVLRFLLCTIAMELNDSLTSDSSTTTEFQSTQPSELERISPVLDLPPEIVSEIFTNFLPLYPECPPSFGIYSPMLLCRICRHWRAIALKCPVLWRAISIRIPWTQSDDTLARHLEVLKSWLARSGDCPLSFTLDFEGFSQNIMFPPRREFERFNQKSTFSPRFLQTVLLHCRRWEHVQICMHFQHLHLVQGDMPRLQSLTFGPRIFPSTDEQLHLFDQAPGLKRVTLTRYFLFSLYRLPWAQLTHLDGHYLYEIECAELLRDATNLVRCTFGICYSEDPEYSVIPAVPGHNHLRHLILRRGEGSIPQVDSSQLLDGLTLPALCSLEVYGPCITLRSLKEFVTRSHCILQELRVVDSSEEEEIYREAFPFIRDIIVELVVGDDAMTSEEEAGG</sequence>
<dbReference type="Gene3D" id="3.80.10.10">
    <property type="entry name" value="Ribonuclease Inhibitor"/>
    <property type="match status" value="1"/>
</dbReference>
<comment type="caution">
    <text evidence="1">The sequence shown here is derived from an EMBL/GenBank/DDBJ whole genome shotgun (WGS) entry which is preliminary data.</text>
</comment>
<evidence type="ECO:0000313" key="2">
    <source>
        <dbReference type="Proteomes" id="UP000620124"/>
    </source>
</evidence>
<protein>
    <recommendedName>
        <fullName evidence="3">F-box domain-containing protein</fullName>
    </recommendedName>
</protein>
<gene>
    <name evidence="1" type="ORF">MVEN_02288800</name>
</gene>
<dbReference type="Proteomes" id="UP000620124">
    <property type="component" value="Unassembled WGS sequence"/>
</dbReference>
<keyword evidence="2" id="KW-1185">Reference proteome</keyword>
<evidence type="ECO:0008006" key="3">
    <source>
        <dbReference type="Google" id="ProtNLM"/>
    </source>
</evidence>
<proteinExistence type="predicted"/>
<organism evidence="1 2">
    <name type="scientific">Mycena venus</name>
    <dbReference type="NCBI Taxonomy" id="2733690"/>
    <lineage>
        <taxon>Eukaryota</taxon>
        <taxon>Fungi</taxon>
        <taxon>Dikarya</taxon>
        <taxon>Basidiomycota</taxon>
        <taxon>Agaricomycotina</taxon>
        <taxon>Agaricomycetes</taxon>
        <taxon>Agaricomycetidae</taxon>
        <taxon>Agaricales</taxon>
        <taxon>Marasmiineae</taxon>
        <taxon>Mycenaceae</taxon>
        <taxon>Mycena</taxon>
    </lineage>
</organism>
<dbReference type="EMBL" id="JACAZI010000026">
    <property type="protein sequence ID" value="KAF7334589.1"/>
    <property type="molecule type" value="Genomic_DNA"/>
</dbReference>
<dbReference type="Gene3D" id="1.20.1280.50">
    <property type="match status" value="1"/>
</dbReference>
<evidence type="ECO:0000313" key="1">
    <source>
        <dbReference type="EMBL" id="KAF7334589.1"/>
    </source>
</evidence>
<name>A0A8H6X5G8_9AGAR</name>
<accession>A0A8H6X5G8</accession>
<dbReference type="AlphaFoldDB" id="A0A8H6X5G8"/>
<reference evidence="1" key="1">
    <citation type="submission" date="2020-05" db="EMBL/GenBank/DDBJ databases">
        <title>Mycena genomes resolve the evolution of fungal bioluminescence.</title>
        <authorList>
            <person name="Tsai I.J."/>
        </authorList>
    </citation>
    <scope>NUCLEOTIDE SEQUENCE</scope>
    <source>
        <strain evidence="1">CCC161011</strain>
    </source>
</reference>
<dbReference type="InterPro" id="IPR032675">
    <property type="entry name" value="LRR_dom_sf"/>
</dbReference>